<dbReference type="InterPro" id="IPR041305">
    <property type="entry name" value="IL4_i_Ig"/>
</dbReference>
<proteinExistence type="predicted"/>
<dbReference type="OrthoDB" id="6245399at2759"/>
<keyword evidence="4" id="KW-1185">Reference proteome</keyword>
<dbReference type="Pfam" id="PF18258">
    <property type="entry name" value="IL4_i_Ig"/>
    <property type="match status" value="1"/>
</dbReference>
<evidence type="ECO:0000256" key="1">
    <source>
        <dbReference type="SAM" id="SignalP"/>
    </source>
</evidence>
<name>A0A4Z2DH36_SCHJA</name>
<comment type="caution">
    <text evidence="3">The sequence shown here is derived from an EMBL/GenBank/DDBJ whole genome shotgun (WGS) entry which is preliminary data.</text>
</comment>
<feature type="chain" id="PRO_5021473720" evidence="1">
    <location>
        <begin position="17"/>
        <end position="210"/>
    </location>
</feature>
<dbReference type="Proteomes" id="UP000311919">
    <property type="component" value="Unassembled WGS sequence"/>
</dbReference>
<dbReference type="EMBL" id="SKCS01000143">
    <property type="protein sequence ID" value="TNN15779.1"/>
    <property type="molecule type" value="Genomic_DNA"/>
</dbReference>
<sequence length="210" mass="23976">MLTSLTILIITLMCSAVRTSNETANFTEATTNSTKHESSKLLQGAFQPTQCIRLYSIYQTQYFWTDICDSNRMISPLFRWYTRSVCSPPSSILGNRVYWILYSQFNFHGSYIIIPPGICSQDIRRYGLFSISSILRCIRISQFSSIIYCYIPHSHPFWPYDPFSQGGQGIFPQNLPTSNIAGQQNSGGDFVPRDFRSTLNNSVNPLNDFK</sequence>
<reference evidence="3 4" key="1">
    <citation type="submission" date="2019-03" db="EMBL/GenBank/DDBJ databases">
        <title>An improved genome assembly of the fluke Schistosoma japonicum.</title>
        <authorList>
            <person name="Hu W."/>
            <person name="Luo F."/>
            <person name="Yin M."/>
            <person name="Mo X."/>
            <person name="Sun C."/>
            <person name="Wu Q."/>
            <person name="Zhu B."/>
            <person name="Xiang M."/>
            <person name="Wang J."/>
            <person name="Wang Y."/>
            <person name="Zhang T."/>
            <person name="Xu B."/>
            <person name="Zheng H."/>
            <person name="Feng Z."/>
        </authorList>
    </citation>
    <scope>NUCLEOTIDE SEQUENCE [LARGE SCALE GENOMIC DNA]</scope>
    <source>
        <strain evidence="3">HuSjv2</strain>
        <tissue evidence="3">Worms</tissue>
    </source>
</reference>
<evidence type="ECO:0000313" key="4">
    <source>
        <dbReference type="Proteomes" id="UP000311919"/>
    </source>
</evidence>
<dbReference type="Gene3D" id="2.60.20.10">
    <property type="entry name" value="Crystallins"/>
    <property type="match status" value="1"/>
</dbReference>
<evidence type="ECO:0000313" key="3">
    <source>
        <dbReference type="EMBL" id="TNN15779.1"/>
    </source>
</evidence>
<gene>
    <name evidence="3" type="ORF">EWB00_001144</name>
</gene>
<organism evidence="3 4">
    <name type="scientific">Schistosoma japonicum</name>
    <name type="common">Blood fluke</name>
    <dbReference type="NCBI Taxonomy" id="6182"/>
    <lineage>
        <taxon>Eukaryota</taxon>
        <taxon>Metazoa</taxon>
        <taxon>Spiralia</taxon>
        <taxon>Lophotrochozoa</taxon>
        <taxon>Platyhelminthes</taxon>
        <taxon>Trematoda</taxon>
        <taxon>Digenea</taxon>
        <taxon>Strigeidida</taxon>
        <taxon>Schistosomatoidea</taxon>
        <taxon>Schistosomatidae</taxon>
        <taxon>Schistosoma</taxon>
    </lineage>
</organism>
<evidence type="ECO:0000259" key="2">
    <source>
        <dbReference type="Pfam" id="PF18258"/>
    </source>
</evidence>
<accession>A0A4Z2DH36</accession>
<dbReference type="AlphaFoldDB" id="A0A4Z2DH36"/>
<feature type="signal peptide" evidence="1">
    <location>
        <begin position="1"/>
        <end position="16"/>
    </location>
</feature>
<feature type="domain" description="Interleukin-4 inducing immunoglobulin-binding" evidence="2">
    <location>
        <begin position="51"/>
        <end position="138"/>
    </location>
</feature>
<protein>
    <submittedName>
        <fullName evidence="3">Gamma-crystallin related domain-containing protein</fullName>
    </submittedName>
</protein>
<keyword evidence="1" id="KW-0732">Signal</keyword>